<dbReference type="SMART" id="SM00365">
    <property type="entry name" value="LRR_SD22"/>
    <property type="match status" value="5"/>
</dbReference>
<evidence type="ECO:0000256" key="12">
    <source>
        <dbReference type="SAM" id="SignalP"/>
    </source>
</evidence>
<dbReference type="SUPFAM" id="SSF52200">
    <property type="entry name" value="Toll/Interleukin receptor TIR domain"/>
    <property type="match status" value="1"/>
</dbReference>
<dbReference type="InterPro" id="IPR000157">
    <property type="entry name" value="TIR_dom"/>
</dbReference>
<evidence type="ECO:0000256" key="9">
    <source>
        <dbReference type="ARBA" id="ARBA00023170"/>
    </source>
</evidence>
<keyword evidence="4 11" id="KW-0812">Transmembrane</keyword>
<comment type="caution">
    <text evidence="14">The sequence shown here is derived from an EMBL/GenBank/DDBJ whole genome shotgun (WGS) entry which is preliminary data.</text>
</comment>
<comment type="subcellular location">
    <subcellularLocation>
        <location evidence="1">Membrane</location>
        <topology evidence="1">Single-pass type I membrane protein</topology>
    </subcellularLocation>
</comment>
<evidence type="ECO:0000256" key="11">
    <source>
        <dbReference type="SAM" id="Phobius"/>
    </source>
</evidence>
<evidence type="ECO:0000256" key="8">
    <source>
        <dbReference type="ARBA" id="ARBA00023136"/>
    </source>
</evidence>
<dbReference type="PANTHER" id="PTHR24365:SF541">
    <property type="entry name" value="PROTEIN TOLL-RELATED"/>
    <property type="match status" value="1"/>
</dbReference>
<evidence type="ECO:0000256" key="5">
    <source>
        <dbReference type="ARBA" id="ARBA00022729"/>
    </source>
</evidence>
<dbReference type="PIRSF" id="PIRSF037595">
    <property type="entry name" value="Toll-like_receptor"/>
    <property type="match status" value="1"/>
</dbReference>
<dbReference type="InterPro" id="IPR000483">
    <property type="entry name" value="Cys-rich_flank_reg_C"/>
</dbReference>
<dbReference type="EMBL" id="JBBCAQ010000037">
    <property type="protein sequence ID" value="KAK7573826.1"/>
    <property type="molecule type" value="Genomic_DNA"/>
</dbReference>
<evidence type="ECO:0000256" key="10">
    <source>
        <dbReference type="ARBA" id="ARBA00023180"/>
    </source>
</evidence>
<dbReference type="InterPro" id="IPR001611">
    <property type="entry name" value="Leu-rich_rpt"/>
</dbReference>
<comment type="similarity">
    <text evidence="2">Belongs to the Toll-like receptor family.</text>
</comment>
<proteinExistence type="inferred from homology"/>
<dbReference type="FunFam" id="3.80.10.10:FF:001164">
    <property type="entry name" value="GH01279p"/>
    <property type="match status" value="1"/>
</dbReference>
<dbReference type="Gene3D" id="3.40.50.10140">
    <property type="entry name" value="Toll/interleukin-1 receptor homology (TIR) domain"/>
    <property type="match status" value="1"/>
</dbReference>
<dbReference type="GO" id="GO:0002224">
    <property type="term" value="P:toll-like receptor signaling pathway"/>
    <property type="evidence" value="ECO:0007669"/>
    <property type="project" value="InterPro"/>
</dbReference>
<evidence type="ECO:0000313" key="14">
    <source>
        <dbReference type="EMBL" id="KAK7573826.1"/>
    </source>
</evidence>
<dbReference type="PROSITE" id="PS50104">
    <property type="entry name" value="TIR"/>
    <property type="match status" value="1"/>
</dbReference>
<dbReference type="GO" id="GO:0004888">
    <property type="term" value="F:transmembrane signaling receptor activity"/>
    <property type="evidence" value="ECO:0007669"/>
    <property type="project" value="InterPro"/>
</dbReference>
<dbReference type="SMART" id="SM00082">
    <property type="entry name" value="LRRCT"/>
    <property type="match status" value="1"/>
</dbReference>
<dbReference type="Gene3D" id="3.80.10.10">
    <property type="entry name" value="Ribonuclease Inhibitor"/>
    <property type="match status" value="3"/>
</dbReference>
<dbReference type="SUPFAM" id="SSF52058">
    <property type="entry name" value="L domain-like"/>
    <property type="match status" value="2"/>
</dbReference>
<dbReference type="InterPro" id="IPR003591">
    <property type="entry name" value="Leu-rich_rpt_typical-subtyp"/>
</dbReference>
<protein>
    <recommendedName>
        <fullName evidence="13">TIR domain-containing protein</fullName>
    </recommendedName>
</protein>
<evidence type="ECO:0000313" key="15">
    <source>
        <dbReference type="Proteomes" id="UP001367676"/>
    </source>
</evidence>
<keyword evidence="9" id="KW-0675">Receptor</keyword>
<keyword evidence="6" id="KW-0677">Repeat</keyword>
<dbReference type="Pfam" id="PF13855">
    <property type="entry name" value="LRR_8"/>
    <property type="match status" value="2"/>
</dbReference>
<keyword evidence="5 12" id="KW-0732">Signal</keyword>
<dbReference type="InterPro" id="IPR017241">
    <property type="entry name" value="Toll-like_receptor"/>
</dbReference>
<gene>
    <name evidence="14" type="ORF">V9T40_011017</name>
</gene>
<organism evidence="14 15">
    <name type="scientific">Parthenolecanium corni</name>
    <dbReference type="NCBI Taxonomy" id="536013"/>
    <lineage>
        <taxon>Eukaryota</taxon>
        <taxon>Metazoa</taxon>
        <taxon>Ecdysozoa</taxon>
        <taxon>Arthropoda</taxon>
        <taxon>Hexapoda</taxon>
        <taxon>Insecta</taxon>
        <taxon>Pterygota</taxon>
        <taxon>Neoptera</taxon>
        <taxon>Paraneoptera</taxon>
        <taxon>Hemiptera</taxon>
        <taxon>Sternorrhyncha</taxon>
        <taxon>Coccoidea</taxon>
        <taxon>Coccidae</taxon>
        <taxon>Parthenolecanium</taxon>
    </lineage>
</organism>
<dbReference type="PRINTS" id="PR00019">
    <property type="entry name" value="LEURICHRPT"/>
</dbReference>
<dbReference type="SMART" id="SM00364">
    <property type="entry name" value="LRR_BAC"/>
    <property type="match status" value="6"/>
</dbReference>
<evidence type="ECO:0000256" key="2">
    <source>
        <dbReference type="ARBA" id="ARBA00009634"/>
    </source>
</evidence>
<keyword evidence="7 11" id="KW-1133">Transmembrane helix</keyword>
<evidence type="ECO:0000256" key="4">
    <source>
        <dbReference type="ARBA" id="ARBA00022692"/>
    </source>
</evidence>
<evidence type="ECO:0000259" key="13">
    <source>
        <dbReference type="PROSITE" id="PS50104"/>
    </source>
</evidence>
<dbReference type="InterPro" id="IPR035897">
    <property type="entry name" value="Toll_tir_struct_dom_sf"/>
</dbReference>
<reference evidence="14 15" key="1">
    <citation type="submission" date="2024-03" db="EMBL/GenBank/DDBJ databases">
        <title>Adaptation during the transition from Ophiocordyceps entomopathogen to insect associate is accompanied by gene loss and intensified selection.</title>
        <authorList>
            <person name="Ward C.M."/>
            <person name="Onetto C.A."/>
            <person name="Borneman A.R."/>
        </authorList>
    </citation>
    <scope>NUCLEOTIDE SEQUENCE [LARGE SCALE GENOMIC DNA]</scope>
    <source>
        <strain evidence="14">AWRI1</strain>
        <tissue evidence="14">Single Adult Female</tissue>
    </source>
</reference>
<dbReference type="PROSITE" id="PS51450">
    <property type="entry name" value="LRR"/>
    <property type="match status" value="3"/>
</dbReference>
<keyword evidence="15" id="KW-1185">Reference proteome</keyword>
<accession>A0AAN9TJ71</accession>
<dbReference type="GO" id="GO:0006955">
    <property type="term" value="P:immune response"/>
    <property type="evidence" value="ECO:0007669"/>
    <property type="project" value="InterPro"/>
</dbReference>
<name>A0AAN9TJ71_9HEMI</name>
<dbReference type="InterPro" id="IPR032675">
    <property type="entry name" value="LRR_dom_sf"/>
</dbReference>
<feature type="signal peptide" evidence="12">
    <location>
        <begin position="1"/>
        <end position="20"/>
    </location>
</feature>
<sequence>MKCVLIIAIICIYHLRLTVAQFDKTSKQILNISFAASTDELASEKLPNVPNNYDKPIYLTDLFESLNRSSIYILELQHIRNVNVFKNATFEDFSTLTQLSIRKGKIKSFPETLFRGLNHLTRLIISQNELKSLTIDIFADLPELQYLDLSNNQLTHLPDEIFENLFELRFLILTCNKLSSLSRDTFIGLNGLEGLYLDQNNITSLSEGVFPSVAPGMILDLSFNNISSLHERTFSDMDNMAILRLSKTFSSTITNLPHNLFLNLTSLETIEMNDNYFKYLPDDIFHSVLELKRLNLAYNKLTLLNDAIFKKNIKLEELNLEGNQLQHLSKNVFSSLTSLTKLNLASNHLSALDPQIFSQLNALEEISTANNRVNMSGPREENSNLYNCPHVKSIYASNNTIPKIYQDWYVQNEVLIQLDLRYNPIPQTQFNINLKSEKGSILLTSNDLLLFNITHSQPTEVNGQTDFIYILDKNAACDADCACVVYPKYDENKMEIRCQRFDESELEEKLPDHLVKYFSSRYIELILTNCNLTTIHPLQRIFNQINVTKLSLSSNKLTSLDGLPELSKLEILEVHDNQLTNLDAKVLEVLKRSVNLTNITLHNNPWNCDCSLMNFKEFVTSHQNQIWNPNSISCHNQNDIPLLKLPDHKICHLFPLRFVIICTIVAIFGVVAAMTVYLYHEYKNEIKVWMFSHKFSKWLVTEKEIDRDKKYDAFISYSHQDEWFVFTQLIPNLENDDENQYKLCVHYRDWLVGVHIPTQIYRSVAESRRTIIILSPNFLTSYWARKEFQEAYVRAMADRCPRVIIIMLEDIGDRDKLDDELKAYISTNTYLAWGDPLFWKRLRFVLPHKHGASKPSNTDTLLP</sequence>
<feature type="chain" id="PRO_5042984309" description="TIR domain-containing protein" evidence="12">
    <location>
        <begin position="21"/>
        <end position="863"/>
    </location>
</feature>
<dbReference type="SMART" id="SM00255">
    <property type="entry name" value="TIR"/>
    <property type="match status" value="1"/>
</dbReference>
<feature type="transmembrane region" description="Helical" evidence="11">
    <location>
        <begin position="658"/>
        <end position="679"/>
    </location>
</feature>
<dbReference type="FunFam" id="3.40.50.10140:FF:000026">
    <property type="entry name" value="Toll-like receptor 2"/>
    <property type="match status" value="1"/>
</dbReference>
<evidence type="ECO:0000256" key="3">
    <source>
        <dbReference type="ARBA" id="ARBA00022614"/>
    </source>
</evidence>
<dbReference type="AlphaFoldDB" id="A0AAN9TJ71"/>
<keyword evidence="10" id="KW-0325">Glycoprotein</keyword>
<keyword evidence="3" id="KW-0433">Leucine-rich repeat</keyword>
<dbReference type="PRINTS" id="PR01537">
    <property type="entry name" value="INTRLKN1R1F"/>
</dbReference>
<evidence type="ECO:0000256" key="1">
    <source>
        <dbReference type="ARBA" id="ARBA00004479"/>
    </source>
</evidence>
<evidence type="ECO:0000256" key="7">
    <source>
        <dbReference type="ARBA" id="ARBA00022989"/>
    </source>
</evidence>
<feature type="domain" description="TIR" evidence="13">
    <location>
        <begin position="709"/>
        <end position="846"/>
    </location>
</feature>
<dbReference type="GO" id="GO:0005886">
    <property type="term" value="C:plasma membrane"/>
    <property type="evidence" value="ECO:0007669"/>
    <property type="project" value="TreeGrafter"/>
</dbReference>
<dbReference type="SMART" id="SM00369">
    <property type="entry name" value="LRR_TYP"/>
    <property type="match status" value="10"/>
</dbReference>
<keyword evidence="8 11" id="KW-0472">Membrane</keyword>
<dbReference type="PANTHER" id="PTHR24365">
    <property type="entry name" value="TOLL-LIKE RECEPTOR"/>
    <property type="match status" value="1"/>
</dbReference>
<evidence type="ECO:0000256" key="6">
    <source>
        <dbReference type="ARBA" id="ARBA00022737"/>
    </source>
</evidence>
<dbReference type="Proteomes" id="UP001367676">
    <property type="component" value="Unassembled WGS sequence"/>
</dbReference>
<dbReference type="Pfam" id="PF01582">
    <property type="entry name" value="TIR"/>
    <property type="match status" value="1"/>
</dbReference>